<keyword evidence="2" id="KW-1185">Reference proteome</keyword>
<evidence type="ECO:0000313" key="1">
    <source>
        <dbReference type="Ensembl" id="ENSCSAVP00000013630.1"/>
    </source>
</evidence>
<evidence type="ECO:0000313" key="2">
    <source>
        <dbReference type="Proteomes" id="UP000007875"/>
    </source>
</evidence>
<protein>
    <submittedName>
        <fullName evidence="1">Uncharacterized protein</fullName>
    </submittedName>
</protein>
<accession>H2Z7R8</accession>
<reference evidence="1" key="2">
    <citation type="submission" date="2025-08" db="UniProtKB">
        <authorList>
            <consortium name="Ensembl"/>
        </authorList>
    </citation>
    <scope>IDENTIFICATION</scope>
</reference>
<reference evidence="2" key="1">
    <citation type="submission" date="2003-08" db="EMBL/GenBank/DDBJ databases">
        <authorList>
            <person name="Birren B."/>
            <person name="Nusbaum C."/>
            <person name="Abebe A."/>
            <person name="Abouelleil A."/>
            <person name="Adekoya E."/>
            <person name="Ait-zahra M."/>
            <person name="Allen N."/>
            <person name="Allen T."/>
            <person name="An P."/>
            <person name="Anderson M."/>
            <person name="Anderson S."/>
            <person name="Arachchi H."/>
            <person name="Armbruster J."/>
            <person name="Bachantsang P."/>
            <person name="Baldwin J."/>
            <person name="Barry A."/>
            <person name="Bayul T."/>
            <person name="Blitshsteyn B."/>
            <person name="Bloom T."/>
            <person name="Blye J."/>
            <person name="Boguslavskiy L."/>
            <person name="Borowsky M."/>
            <person name="Boukhgalter B."/>
            <person name="Brunache A."/>
            <person name="Butler J."/>
            <person name="Calixte N."/>
            <person name="Calvo S."/>
            <person name="Camarata J."/>
            <person name="Campo K."/>
            <person name="Chang J."/>
            <person name="Cheshatsang Y."/>
            <person name="Citroen M."/>
            <person name="Collymore A."/>
            <person name="Considine T."/>
            <person name="Cook A."/>
            <person name="Cooke P."/>
            <person name="Corum B."/>
            <person name="Cuomo C."/>
            <person name="David R."/>
            <person name="Dawoe T."/>
            <person name="Degray S."/>
            <person name="Dodge S."/>
            <person name="Dooley K."/>
            <person name="Dorje P."/>
            <person name="Dorjee K."/>
            <person name="Dorris L."/>
            <person name="Duffey N."/>
            <person name="Dupes A."/>
            <person name="Elkins T."/>
            <person name="Engels R."/>
            <person name="Erickson J."/>
            <person name="Farina A."/>
            <person name="Faro S."/>
            <person name="Ferreira P."/>
            <person name="Fischer H."/>
            <person name="Fitzgerald M."/>
            <person name="Foley K."/>
            <person name="Gage D."/>
            <person name="Galagan J."/>
            <person name="Gearin G."/>
            <person name="Gnerre S."/>
            <person name="Gnirke A."/>
            <person name="Goyette A."/>
            <person name="Graham J."/>
            <person name="Grandbois E."/>
            <person name="Gyaltsen K."/>
            <person name="Hafez N."/>
            <person name="Hagopian D."/>
            <person name="Hagos B."/>
            <person name="Hall J."/>
            <person name="Hatcher B."/>
            <person name="Heller A."/>
            <person name="Higgins H."/>
            <person name="Honan T."/>
            <person name="Horn A."/>
            <person name="Houde N."/>
            <person name="Hughes L."/>
            <person name="Hulme W."/>
            <person name="Husby E."/>
            <person name="Iliev I."/>
            <person name="Jaffe D."/>
            <person name="Jones C."/>
            <person name="Kamal M."/>
            <person name="Kamat A."/>
            <person name="Kamvysselis M."/>
            <person name="Karlsson E."/>
            <person name="Kells C."/>
            <person name="Kieu A."/>
            <person name="Kisner P."/>
            <person name="Kodira C."/>
            <person name="Kulbokas E."/>
            <person name="Labutti K."/>
            <person name="Lama D."/>
            <person name="Landers T."/>
            <person name="Leger J."/>
            <person name="Levine S."/>
            <person name="Lewis D."/>
            <person name="Lewis T."/>
            <person name="Lindblad-toh K."/>
            <person name="Liu X."/>
            <person name="Lokyitsang T."/>
            <person name="Lokyitsang Y."/>
            <person name="Lucien O."/>
            <person name="Lui A."/>
            <person name="Ma L.J."/>
            <person name="Mabbitt R."/>
            <person name="Macdonald J."/>
            <person name="Maclean C."/>
            <person name="Major J."/>
            <person name="Manning J."/>
            <person name="Marabella R."/>
            <person name="Maru K."/>
            <person name="Matthews C."/>
            <person name="Mauceli E."/>
            <person name="Mccarthy M."/>
            <person name="Mcdonough S."/>
            <person name="Mcghee T."/>
            <person name="Meldrim J."/>
            <person name="Meneus L."/>
            <person name="Mesirov J."/>
            <person name="Mihalev A."/>
            <person name="Mihova T."/>
            <person name="Mikkelsen T."/>
            <person name="Mlenga V."/>
            <person name="Moru K."/>
            <person name="Mozes J."/>
            <person name="Mulrain L."/>
            <person name="Munson G."/>
            <person name="Naylor J."/>
            <person name="Newes C."/>
            <person name="Nguyen C."/>
            <person name="Nguyen N."/>
            <person name="Nguyen T."/>
            <person name="Nicol R."/>
            <person name="Nielsen C."/>
            <person name="Nizzari M."/>
            <person name="Norbu C."/>
            <person name="Norbu N."/>
            <person name="O'donnell P."/>
            <person name="Okoawo O."/>
            <person name="O'leary S."/>
            <person name="Omotosho B."/>
            <person name="O'neill K."/>
            <person name="Osman S."/>
            <person name="Parker S."/>
            <person name="Perrin D."/>
            <person name="Phunkhang P."/>
            <person name="Piqani B."/>
            <person name="Purcell S."/>
            <person name="Rachupka T."/>
            <person name="Ramasamy U."/>
            <person name="Rameau R."/>
            <person name="Ray V."/>
            <person name="Raymond C."/>
            <person name="Retta R."/>
            <person name="Richardson S."/>
            <person name="Rise C."/>
            <person name="Rodriguez J."/>
            <person name="Rogers J."/>
            <person name="Rogov P."/>
            <person name="Rutman M."/>
            <person name="Schupbach R."/>
            <person name="Seaman C."/>
            <person name="Settipalli S."/>
            <person name="Sharpe T."/>
            <person name="Sheridan J."/>
            <person name="Sherpa N."/>
            <person name="Shi J."/>
            <person name="Smirnov S."/>
            <person name="Smith C."/>
            <person name="Sougnez C."/>
            <person name="Spencer B."/>
            <person name="Stalker J."/>
            <person name="Stange-thomann N."/>
            <person name="Stavropoulos S."/>
            <person name="Stetson K."/>
            <person name="Stone C."/>
            <person name="Stone S."/>
            <person name="Stubbs M."/>
            <person name="Talamas J."/>
            <person name="Tchuinga P."/>
            <person name="Tenzing P."/>
            <person name="Tesfaye S."/>
            <person name="Theodore J."/>
            <person name="Thoulutsang Y."/>
            <person name="Topham K."/>
            <person name="Towey S."/>
            <person name="Tsamla T."/>
            <person name="Tsomo N."/>
            <person name="Vallee D."/>
            <person name="Vassiliev H."/>
            <person name="Venkataraman V."/>
            <person name="Vinson J."/>
            <person name="Vo A."/>
            <person name="Wade C."/>
            <person name="Wang S."/>
            <person name="Wangchuk T."/>
            <person name="Wangdi T."/>
            <person name="Whittaker C."/>
            <person name="Wilkinson J."/>
            <person name="Wu Y."/>
            <person name="Wyman D."/>
            <person name="Yadav S."/>
            <person name="Yang S."/>
            <person name="Yang X."/>
            <person name="Yeager S."/>
            <person name="Yee E."/>
            <person name="Young G."/>
            <person name="Zainoun J."/>
            <person name="Zembeck L."/>
            <person name="Zimmer A."/>
            <person name="Zody M."/>
            <person name="Lander E."/>
        </authorList>
    </citation>
    <scope>NUCLEOTIDE SEQUENCE [LARGE SCALE GENOMIC DNA]</scope>
</reference>
<dbReference type="HOGENOM" id="CLU_2195986_0_0_1"/>
<reference evidence="1" key="3">
    <citation type="submission" date="2025-09" db="UniProtKB">
        <authorList>
            <consortium name="Ensembl"/>
        </authorList>
    </citation>
    <scope>IDENTIFICATION</scope>
</reference>
<dbReference type="Proteomes" id="UP000007875">
    <property type="component" value="Unassembled WGS sequence"/>
</dbReference>
<organism evidence="1 2">
    <name type="scientific">Ciona savignyi</name>
    <name type="common">Pacific transparent sea squirt</name>
    <dbReference type="NCBI Taxonomy" id="51511"/>
    <lineage>
        <taxon>Eukaryota</taxon>
        <taxon>Metazoa</taxon>
        <taxon>Chordata</taxon>
        <taxon>Tunicata</taxon>
        <taxon>Ascidiacea</taxon>
        <taxon>Phlebobranchia</taxon>
        <taxon>Cionidae</taxon>
        <taxon>Ciona</taxon>
    </lineage>
</organism>
<proteinExistence type="predicted"/>
<sequence>MWMEMEIRRKGITKWVVDHVGSYDHTIMMLSSPGVMDLHHPDQLLNCVNNFVRTSSTIPVYIAFTPHHRVSGTNVLVLPTDLNLLWKQLGLKMKREKTLRFKKMMTSA</sequence>
<name>H2Z7R8_CIOSA</name>
<dbReference type="AlphaFoldDB" id="H2Z7R8"/>
<dbReference type="Ensembl" id="ENSCSAVT00000013787.1">
    <property type="protein sequence ID" value="ENSCSAVP00000013630.1"/>
    <property type="gene ID" value="ENSCSAVG00000007990.1"/>
</dbReference>
<dbReference type="InParanoid" id="H2Z7R8"/>